<keyword evidence="1" id="KW-1133">Transmembrane helix</keyword>
<feature type="transmembrane region" description="Helical" evidence="1">
    <location>
        <begin position="49"/>
        <end position="67"/>
    </location>
</feature>
<reference evidence="2 3" key="1">
    <citation type="journal article" date="2012" name="J. Bacteriol.">
        <title>Genome Sequence of Gallaecimonas xiamenensis Type Strain 3-C-1.</title>
        <authorList>
            <person name="Lai Q."/>
            <person name="Wang L."/>
            <person name="Wang W."/>
            <person name="Shao Z."/>
        </authorList>
    </citation>
    <scope>NUCLEOTIDE SEQUENCE [LARGE SCALE GENOMIC DNA]</scope>
    <source>
        <strain evidence="2 3">3-C-1</strain>
    </source>
</reference>
<protein>
    <recommendedName>
        <fullName evidence="4">PEGA domain-containing protein</fullName>
    </recommendedName>
</protein>
<dbReference type="RefSeq" id="WP_008482188.1">
    <property type="nucleotide sequence ID" value="NZ_AMRI01000001.1"/>
</dbReference>
<dbReference type="AlphaFoldDB" id="K2JTP8"/>
<sequence length="766" mass="86019">MQLKSRPWRLFLLIVSALYLIPEAIFNAQLVSLIGLGTPEPLAMEHLEIYGRTVSGIGVTLLLADLLPARFFKTPLKGAVSMLVLTAGIWPTVFFGQKLLIERWLIQPSSAEQRQYAAYSAALRDALAINAVAVQGLDYDTAATGSSENLTFLALFGGLAYSDHNLAQNLDAYKHDIIGNFVQKQAYRDFDQHYQDFSELYKELSAHYQQYAQGSNRYNQALAQTPARQAQYWQSLEQEVNQGWSRYQQAQKAHIAKASARAQEYGPKIYRYFEDRADCKKHYDKTERRNRCYTKQDANYKAMINKAGIGNVDANYWLIVEDVSTTENITNTVLTGVLTGGLTTALQALNWATGGDGGFKDKRYKYTDSPDHYQQRFLAHPNFQALFSKETGYPFDIANLAAFRSHPQTQVKLRRAIKAKGLDLPASWTINDKPLFDRTVAAKVKAEADQRWQQEMAARGLSLPINLSWDAFQQHPQIQARIADRMGDLYVKGVRADWNRANFKRHVLDPNIERRTQHYLAMLAESQKEFADGGRFADAGKQALRSVVIPPISMSLSLFLICMTFIKLPFKALQLARPAGDSAAPKAKAPWQRWAGLGAALLPPLLVLALPVLLVQNRYTQAPNSAVNYFLTKVEESSNLAFSYALRWTLHAQPLLHPLGRSLEAHMGIYRAFAPLAHGLAAIDLQPDEWAKVQKPVLKDVALTINTNAAKAQVRIMNISPRFEQGMHLKPGNYDIQVTAPGYRPYRQWHILPAGEQALAITLSPL</sequence>
<dbReference type="eggNOG" id="ENOG5032UQM">
    <property type="taxonomic scope" value="Bacteria"/>
</dbReference>
<feature type="transmembrane region" description="Helical" evidence="1">
    <location>
        <begin position="79"/>
        <end position="100"/>
    </location>
</feature>
<accession>K2JTP8</accession>
<gene>
    <name evidence="2" type="ORF">B3C1_00540</name>
</gene>
<dbReference type="Proteomes" id="UP000006755">
    <property type="component" value="Unassembled WGS sequence"/>
</dbReference>
<organism evidence="2 3">
    <name type="scientific">Gallaecimonas xiamenensis 3-C-1</name>
    <dbReference type="NCBI Taxonomy" id="745411"/>
    <lineage>
        <taxon>Bacteria</taxon>
        <taxon>Pseudomonadati</taxon>
        <taxon>Pseudomonadota</taxon>
        <taxon>Gammaproteobacteria</taxon>
        <taxon>Enterobacterales</taxon>
        <taxon>Gallaecimonadaceae</taxon>
        <taxon>Gallaecimonas</taxon>
    </lineage>
</organism>
<keyword evidence="1" id="KW-0472">Membrane</keyword>
<dbReference type="EMBL" id="AMRI01000001">
    <property type="protein sequence ID" value="EKE77902.1"/>
    <property type="molecule type" value="Genomic_DNA"/>
</dbReference>
<dbReference type="STRING" id="745411.B3C1_00540"/>
<proteinExistence type="predicted"/>
<evidence type="ECO:0000313" key="3">
    <source>
        <dbReference type="Proteomes" id="UP000006755"/>
    </source>
</evidence>
<evidence type="ECO:0000313" key="2">
    <source>
        <dbReference type="EMBL" id="EKE77902.1"/>
    </source>
</evidence>
<comment type="caution">
    <text evidence="2">The sequence shown here is derived from an EMBL/GenBank/DDBJ whole genome shotgun (WGS) entry which is preliminary data.</text>
</comment>
<evidence type="ECO:0008006" key="4">
    <source>
        <dbReference type="Google" id="ProtNLM"/>
    </source>
</evidence>
<keyword evidence="1" id="KW-0812">Transmembrane</keyword>
<evidence type="ECO:0000256" key="1">
    <source>
        <dbReference type="SAM" id="Phobius"/>
    </source>
</evidence>
<keyword evidence="3" id="KW-1185">Reference proteome</keyword>
<dbReference type="PATRIC" id="fig|745411.4.peg.98"/>
<dbReference type="OrthoDB" id="6126039at2"/>
<name>K2JTP8_9GAMM</name>